<protein>
    <recommendedName>
        <fullName evidence="4">Non-specific lipid-transfer protein</fullName>
    </recommendedName>
</protein>
<sequence length="118" mass="11817">MAGFGEVKVVCLVVIVVVAVAATAPQAEGAISCGQVMSSVAPCLAYLRGSGPVAASCCDGVKNLNKAAATKPDRQAVCGCIKSLAPSVGAKPDLINSLIGKCGVALPYRYSPSMDCSK</sequence>
<feature type="signal peptide" evidence="5">
    <location>
        <begin position="1"/>
        <end position="29"/>
    </location>
</feature>
<organism evidence="7 8">
    <name type="scientific">Salvia divinorum</name>
    <name type="common">Maria pastora</name>
    <name type="synonym">Diviner's sage</name>
    <dbReference type="NCBI Taxonomy" id="28513"/>
    <lineage>
        <taxon>Eukaryota</taxon>
        <taxon>Viridiplantae</taxon>
        <taxon>Streptophyta</taxon>
        <taxon>Embryophyta</taxon>
        <taxon>Tracheophyta</taxon>
        <taxon>Spermatophyta</taxon>
        <taxon>Magnoliopsida</taxon>
        <taxon>eudicotyledons</taxon>
        <taxon>Gunneridae</taxon>
        <taxon>Pentapetalae</taxon>
        <taxon>asterids</taxon>
        <taxon>lamiids</taxon>
        <taxon>Lamiales</taxon>
        <taxon>Lamiaceae</taxon>
        <taxon>Nepetoideae</taxon>
        <taxon>Mentheae</taxon>
        <taxon>Salviinae</taxon>
        <taxon>Salvia</taxon>
        <taxon>Salvia subgen. Calosphace</taxon>
    </lineage>
</organism>
<comment type="caution">
    <text evidence="7">The sequence shown here is derived from an EMBL/GenBank/DDBJ whole genome shotgun (WGS) entry which is preliminary data.</text>
</comment>
<keyword evidence="8" id="KW-1185">Reference proteome</keyword>
<dbReference type="SUPFAM" id="SSF47699">
    <property type="entry name" value="Bifunctional inhibitor/lipid-transfer protein/seed storage 2S albumin"/>
    <property type="match status" value="1"/>
</dbReference>
<dbReference type="InterPro" id="IPR016140">
    <property type="entry name" value="Bifunc_inhib/LTP/seed_store"/>
</dbReference>
<dbReference type="Proteomes" id="UP001567538">
    <property type="component" value="Unassembled WGS sequence"/>
</dbReference>
<name>A0ABD1GR51_SALDI</name>
<evidence type="ECO:0000256" key="5">
    <source>
        <dbReference type="SAM" id="SignalP"/>
    </source>
</evidence>
<dbReference type="GO" id="GO:0008289">
    <property type="term" value="F:lipid binding"/>
    <property type="evidence" value="ECO:0007669"/>
    <property type="project" value="UniProtKB-KW"/>
</dbReference>
<keyword evidence="5" id="KW-0732">Signal</keyword>
<dbReference type="Gene3D" id="1.10.110.10">
    <property type="entry name" value="Plant lipid-transfer and hydrophobic proteins"/>
    <property type="match status" value="1"/>
</dbReference>
<evidence type="ECO:0000313" key="8">
    <source>
        <dbReference type="Proteomes" id="UP001567538"/>
    </source>
</evidence>
<feature type="domain" description="Bifunctional inhibitor/plant lipid transfer protein/seed storage helical" evidence="6">
    <location>
        <begin position="33"/>
        <end position="116"/>
    </location>
</feature>
<comment type="function">
    <text evidence="4">Plant non-specific lipid-transfer proteins transfer phospholipids as well as galactolipids across membranes. May play a role in wax or cutin deposition in the cell walls of expanding epidermal cells and certain secretory tissues.</text>
</comment>
<dbReference type="PRINTS" id="PR00382">
    <property type="entry name" value="LIPIDTRNSFER"/>
</dbReference>
<comment type="similarity">
    <text evidence="1 4">Belongs to the plant LTP family.</text>
</comment>
<dbReference type="SMART" id="SM00499">
    <property type="entry name" value="AAI"/>
    <property type="match status" value="1"/>
</dbReference>
<dbReference type="CDD" id="cd01960">
    <property type="entry name" value="nsLTP1"/>
    <property type="match status" value="1"/>
</dbReference>
<dbReference type="InterPro" id="IPR000528">
    <property type="entry name" value="Plant_nsLTP"/>
</dbReference>
<feature type="chain" id="PRO_5044888746" description="Non-specific lipid-transfer protein" evidence="5">
    <location>
        <begin position="30"/>
        <end position="118"/>
    </location>
</feature>
<evidence type="ECO:0000256" key="3">
    <source>
        <dbReference type="ARBA" id="ARBA00023121"/>
    </source>
</evidence>
<evidence type="ECO:0000256" key="2">
    <source>
        <dbReference type="ARBA" id="ARBA00022448"/>
    </source>
</evidence>
<dbReference type="Pfam" id="PF00234">
    <property type="entry name" value="Tryp_alpha_amyl"/>
    <property type="match status" value="1"/>
</dbReference>
<evidence type="ECO:0000313" key="7">
    <source>
        <dbReference type="EMBL" id="KAL1545396.1"/>
    </source>
</evidence>
<dbReference type="AlphaFoldDB" id="A0ABD1GR51"/>
<keyword evidence="2 4" id="KW-0813">Transport</keyword>
<keyword evidence="3 4" id="KW-0446">Lipid-binding</keyword>
<dbReference type="InterPro" id="IPR036312">
    <property type="entry name" value="Bifun_inhib/LTP/seed_sf"/>
</dbReference>
<dbReference type="PANTHER" id="PTHR33076">
    <property type="entry name" value="NON-SPECIFIC LIPID-TRANSFER PROTEIN 2-RELATED"/>
    <property type="match status" value="1"/>
</dbReference>
<accession>A0ABD1GR51</accession>
<gene>
    <name evidence="7" type="ORF">AAHA92_22130</name>
</gene>
<reference evidence="7 8" key="1">
    <citation type="submission" date="2024-06" db="EMBL/GenBank/DDBJ databases">
        <title>A chromosome level genome sequence of Diviner's sage (Salvia divinorum).</title>
        <authorList>
            <person name="Ford S.A."/>
            <person name="Ro D.-K."/>
            <person name="Ness R.W."/>
            <person name="Phillips M.A."/>
        </authorList>
    </citation>
    <scope>NUCLEOTIDE SEQUENCE [LARGE SCALE GENOMIC DNA]</scope>
    <source>
        <strain evidence="7">SAF-2024a</strain>
        <tissue evidence="7">Leaf</tissue>
    </source>
</reference>
<evidence type="ECO:0000256" key="4">
    <source>
        <dbReference type="RuleBase" id="RU000628"/>
    </source>
</evidence>
<evidence type="ECO:0000259" key="6">
    <source>
        <dbReference type="SMART" id="SM00499"/>
    </source>
</evidence>
<evidence type="ECO:0000256" key="1">
    <source>
        <dbReference type="ARBA" id="ARBA00009748"/>
    </source>
</evidence>
<proteinExistence type="inferred from homology"/>
<dbReference type="EMBL" id="JBEAFC010000008">
    <property type="protein sequence ID" value="KAL1545396.1"/>
    <property type="molecule type" value="Genomic_DNA"/>
</dbReference>